<reference evidence="1" key="1">
    <citation type="submission" date="2014-09" db="EMBL/GenBank/DDBJ databases">
        <authorList>
            <person name="Magalhaes I.L.F."/>
            <person name="Oliveira U."/>
            <person name="Santos F.R."/>
            <person name="Vidigal T.H.D.A."/>
            <person name="Brescovit A.D."/>
            <person name="Santos A.J."/>
        </authorList>
    </citation>
    <scope>NUCLEOTIDE SEQUENCE</scope>
    <source>
        <tissue evidence="1">Shoot tissue taken approximately 20 cm above the soil surface</tissue>
    </source>
</reference>
<name>A0A0A9C0P4_ARUDO</name>
<proteinExistence type="predicted"/>
<reference evidence="1" key="2">
    <citation type="journal article" date="2015" name="Data Brief">
        <title>Shoot transcriptome of the giant reed, Arundo donax.</title>
        <authorList>
            <person name="Barrero R.A."/>
            <person name="Guerrero F.D."/>
            <person name="Moolhuijzen P."/>
            <person name="Goolsby J.A."/>
            <person name="Tidwell J."/>
            <person name="Bellgard S.E."/>
            <person name="Bellgard M.I."/>
        </authorList>
    </citation>
    <scope>NUCLEOTIDE SEQUENCE</scope>
    <source>
        <tissue evidence="1">Shoot tissue taken approximately 20 cm above the soil surface</tissue>
    </source>
</reference>
<dbReference type="AlphaFoldDB" id="A0A0A9C0P4"/>
<dbReference type="EMBL" id="GBRH01228006">
    <property type="protein sequence ID" value="JAD69889.1"/>
    <property type="molecule type" value="Transcribed_RNA"/>
</dbReference>
<protein>
    <submittedName>
        <fullName evidence="1">Uncharacterized protein</fullName>
    </submittedName>
</protein>
<accession>A0A0A9C0P4</accession>
<organism evidence="1">
    <name type="scientific">Arundo donax</name>
    <name type="common">Giant reed</name>
    <name type="synonym">Donax arundinaceus</name>
    <dbReference type="NCBI Taxonomy" id="35708"/>
    <lineage>
        <taxon>Eukaryota</taxon>
        <taxon>Viridiplantae</taxon>
        <taxon>Streptophyta</taxon>
        <taxon>Embryophyta</taxon>
        <taxon>Tracheophyta</taxon>
        <taxon>Spermatophyta</taxon>
        <taxon>Magnoliopsida</taxon>
        <taxon>Liliopsida</taxon>
        <taxon>Poales</taxon>
        <taxon>Poaceae</taxon>
        <taxon>PACMAD clade</taxon>
        <taxon>Arundinoideae</taxon>
        <taxon>Arundineae</taxon>
        <taxon>Arundo</taxon>
    </lineage>
</organism>
<evidence type="ECO:0000313" key="1">
    <source>
        <dbReference type="EMBL" id="JAD69889.1"/>
    </source>
</evidence>
<sequence>MMMSWEIIATAYCCILVYFC</sequence>